<dbReference type="PANTHER" id="PTHR35983">
    <property type="entry name" value="UPF0166 PROTEIN TM_0021"/>
    <property type="match status" value="1"/>
</dbReference>
<accession>A0A1H6F7E2</accession>
<comment type="similarity">
    <text evidence="1">Belongs to the UPF0166 family.</text>
</comment>
<dbReference type="InterPro" id="IPR015867">
    <property type="entry name" value="N-reg_PII/ATP_PRibTrfase_C"/>
</dbReference>
<keyword evidence="3" id="KW-1185">Reference proteome</keyword>
<dbReference type="PANTHER" id="PTHR35983:SF1">
    <property type="entry name" value="UPF0166 PROTEIN TM_0021"/>
    <property type="match status" value="1"/>
</dbReference>
<dbReference type="Gene3D" id="3.30.70.120">
    <property type="match status" value="1"/>
</dbReference>
<protein>
    <submittedName>
        <fullName evidence="2">Uncharacterized protein</fullName>
    </submittedName>
</protein>
<gene>
    <name evidence="2" type="ORF">MBHS_01907</name>
</gene>
<name>A0A1H6F7E2_9GAMM</name>
<evidence type="ECO:0000313" key="2">
    <source>
        <dbReference type="EMBL" id="SEH06052.1"/>
    </source>
</evidence>
<dbReference type="InterPro" id="IPR011322">
    <property type="entry name" value="N-reg_PII-like_a/b"/>
</dbReference>
<dbReference type="Pfam" id="PF02641">
    <property type="entry name" value="DUF190"/>
    <property type="match status" value="1"/>
</dbReference>
<evidence type="ECO:0000313" key="3">
    <source>
        <dbReference type="Proteomes" id="UP000236724"/>
    </source>
</evidence>
<proteinExistence type="inferred from homology"/>
<dbReference type="AlphaFoldDB" id="A0A1H6F7E2"/>
<organism evidence="2 3">
    <name type="scientific">Candidatus Venteria ishoeyi</name>
    <dbReference type="NCBI Taxonomy" id="1899563"/>
    <lineage>
        <taxon>Bacteria</taxon>
        <taxon>Pseudomonadati</taxon>
        <taxon>Pseudomonadota</taxon>
        <taxon>Gammaproteobacteria</taxon>
        <taxon>Thiotrichales</taxon>
        <taxon>Thiotrichaceae</taxon>
        <taxon>Venteria</taxon>
    </lineage>
</organism>
<dbReference type="SUPFAM" id="SSF54913">
    <property type="entry name" value="GlnB-like"/>
    <property type="match status" value="1"/>
</dbReference>
<dbReference type="Proteomes" id="UP000236724">
    <property type="component" value="Unassembled WGS sequence"/>
</dbReference>
<sequence>MNHQDVLFVRVYLTEAKQAQLKQLLKVLHDDYHISGVTLFRGISGFGDSGQLHEAHLLDLSLDLPITLEFFDETEKIKPVLAYLEQEMKPGHWVYWPARTGT</sequence>
<evidence type="ECO:0000256" key="1">
    <source>
        <dbReference type="ARBA" id="ARBA00010554"/>
    </source>
</evidence>
<dbReference type="InterPro" id="IPR003793">
    <property type="entry name" value="UPF0166"/>
</dbReference>
<dbReference type="OrthoDB" id="5295185at2"/>
<reference evidence="2 3" key="1">
    <citation type="submission" date="2016-10" db="EMBL/GenBank/DDBJ databases">
        <authorList>
            <person name="de Groot N.N."/>
        </authorList>
    </citation>
    <scope>NUCLEOTIDE SEQUENCE [LARGE SCALE GENOMIC DNA]</scope>
    <source>
        <strain evidence="2">MBHS1</strain>
    </source>
</reference>
<dbReference type="EMBL" id="FMSV02000429">
    <property type="protein sequence ID" value="SEH06052.1"/>
    <property type="molecule type" value="Genomic_DNA"/>
</dbReference>
<dbReference type="RefSeq" id="WP_103919880.1">
    <property type="nucleotide sequence ID" value="NZ_FMSV02000429.1"/>
</dbReference>